<dbReference type="EMBL" id="CP111026">
    <property type="protein sequence ID" value="WAR27639.1"/>
    <property type="molecule type" value="Genomic_DNA"/>
</dbReference>
<proteinExistence type="predicted"/>
<sequence>NCDLTIDATHKKSGVYALAITIEDKPTSTITIGSTTIKSFSLLDPPTNVRQSALRNDDMFRPDVYAMDLTWTPLHADKGSKTICVEATDNFLMSTQHCVTLVVWDNNPCDSSPCKHNGTCDRQGYKDNYKCACVPGFTGHDCKIALTNDDFRLAGNTYCRQYHLFGLDMCFI</sequence>
<feature type="non-terminal residue" evidence="3">
    <location>
        <position position="172"/>
    </location>
</feature>
<name>A0ABY7G2L8_MYAAR</name>
<dbReference type="InterPro" id="IPR000742">
    <property type="entry name" value="EGF"/>
</dbReference>
<dbReference type="Proteomes" id="UP001164746">
    <property type="component" value="Chromosome 15"/>
</dbReference>
<evidence type="ECO:0000259" key="2">
    <source>
        <dbReference type="PROSITE" id="PS50026"/>
    </source>
</evidence>
<evidence type="ECO:0000313" key="3">
    <source>
        <dbReference type="EMBL" id="WAR27639.1"/>
    </source>
</evidence>
<keyword evidence="1" id="KW-1015">Disulfide bond</keyword>
<dbReference type="SUPFAM" id="SSF57196">
    <property type="entry name" value="EGF/Laminin"/>
    <property type="match status" value="1"/>
</dbReference>
<keyword evidence="1" id="KW-0245">EGF-like domain</keyword>
<feature type="disulfide bond" evidence="1">
    <location>
        <begin position="133"/>
        <end position="142"/>
    </location>
</feature>
<dbReference type="PROSITE" id="PS01186">
    <property type="entry name" value="EGF_2"/>
    <property type="match status" value="1"/>
</dbReference>
<gene>
    <name evidence="3" type="ORF">MAR_013343</name>
</gene>
<evidence type="ECO:0000313" key="4">
    <source>
        <dbReference type="Proteomes" id="UP001164746"/>
    </source>
</evidence>
<comment type="caution">
    <text evidence="1">Lacks conserved residue(s) required for the propagation of feature annotation.</text>
</comment>
<dbReference type="Gene3D" id="2.10.25.10">
    <property type="entry name" value="Laminin"/>
    <property type="match status" value="1"/>
</dbReference>
<protein>
    <recommendedName>
        <fullName evidence="2">EGF-like domain-containing protein</fullName>
    </recommendedName>
</protein>
<dbReference type="SMART" id="SM00181">
    <property type="entry name" value="EGF"/>
    <property type="match status" value="1"/>
</dbReference>
<dbReference type="Pfam" id="PF00008">
    <property type="entry name" value="EGF"/>
    <property type="match status" value="1"/>
</dbReference>
<dbReference type="PROSITE" id="PS50026">
    <property type="entry name" value="EGF_3"/>
    <property type="match status" value="1"/>
</dbReference>
<organism evidence="3 4">
    <name type="scientific">Mya arenaria</name>
    <name type="common">Soft-shell clam</name>
    <dbReference type="NCBI Taxonomy" id="6604"/>
    <lineage>
        <taxon>Eukaryota</taxon>
        <taxon>Metazoa</taxon>
        <taxon>Spiralia</taxon>
        <taxon>Lophotrochozoa</taxon>
        <taxon>Mollusca</taxon>
        <taxon>Bivalvia</taxon>
        <taxon>Autobranchia</taxon>
        <taxon>Heteroconchia</taxon>
        <taxon>Euheterodonta</taxon>
        <taxon>Imparidentia</taxon>
        <taxon>Neoheterodontei</taxon>
        <taxon>Myida</taxon>
        <taxon>Myoidea</taxon>
        <taxon>Myidae</taxon>
        <taxon>Mya</taxon>
    </lineage>
</organism>
<dbReference type="CDD" id="cd00054">
    <property type="entry name" value="EGF_CA"/>
    <property type="match status" value="1"/>
</dbReference>
<accession>A0ABY7G2L8</accession>
<reference evidence="3" key="1">
    <citation type="submission" date="2022-11" db="EMBL/GenBank/DDBJ databases">
        <title>Centuries of genome instability and evolution in soft-shell clam transmissible cancer (bioRxiv).</title>
        <authorList>
            <person name="Hart S.F.M."/>
            <person name="Yonemitsu M.A."/>
            <person name="Giersch R.M."/>
            <person name="Beal B.F."/>
            <person name="Arriagada G."/>
            <person name="Davis B.W."/>
            <person name="Ostrander E.A."/>
            <person name="Goff S.P."/>
            <person name="Metzger M.J."/>
        </authorList>
    </citation>
    <scope>NUCLEOTIDE SEQUENCE</scope>
    <source>
        <strain evidence="3">MELC-2E11</strain>
        <tissue evidence="3">Siphon/mantle</tissue>
    </source>
</reference>
<feature type="domain" description="EGF-like" evidence="2">
    <location>
        <begin position="105"/>
        <end position="143"/>
    </location>
</feature>
<feature type="disulfide bond" evidence="1">
    <location>
        <begin position="114"/>
        <end position="131"/>
    </location>
</feature>
<dbReference type="PROSITE" id="PS00022">
    <property type="entry name" value="EGF_1"/>
    <property type="match status" value="1"/>
</dbReference>
<keyword evidence="4" id="KW-1185">Reference proteome</keyword>
<evidence type="ECO:0000256" key="1">
    <source>
        <dbReference type="PROSITE-ProRule" id="PRU00076"/>
    </source>
</evidence>